<protein>
    <recommendedName>
        <fullName evidence="13">Cytochrome P450</fullName>
    </recommendedName>
</protein>
<evidence type="ECO:0000256" key="8">
    <source>
        <dbReference type="ARBA" id="ARBA00023033"/>
    </source>
</evidence>
<evidence type="ECO:0000256" key="3">
    <source>
        <dbReference type="ARBA" id="ARBA00010617"/>
    </source>
</evidence>
<evidence type="ECO:0000313" key="12">
    <source>
        <dbReference type="Proteomes" id="UP000559027"/>
    </source>
</evidence>
<accession>A0A8H5D5E8</accession>
<feature type="binding site" description="axial binding residue" evidence="9">
    <location>
        <position position="466"/>
    </location>
    <ligand>
        <name>heme</name>
        <dbReference type="ChEBI" id="CHEBI:30413"/>
    </ligand>
    <ligandPart>
        <name>Fe</name>
        <dbReference type="ChEBI" id="CHEBI:18248"/>
    </ligandPart>
</feature>
<dbReference type="Pfam" id="PF00067">
    <property type="entry name" value="p450"/>
    <property type="match status" value="1"/>
</dbReference>
<gene>
    <name evidence="11" type="ORF">D9756_007058</name>
</gene>
<dbReference type="PANTHER" id="PTHR46300:SF7">
    <property type="entry name" value="P450, PUTATIVE (EUROFUNG)-RELATED"/>
    <property type="match status" value="1"/>
</dbReference>
<keyword evidence="8 10" id="KW-0503">Monooxygenase</keyword>
<comment type="caution">
    <text evidence="11">The sequence shown here is derived from an EMBL/GenBank/DDBJ whole genome shotgun (WGS) entry which is preliminary data.</text>
</comment>
<evidence type="ECO:0008006" key="13">
    <source>
        <dbReference type="Google" id="ProtNLM"/>
    </source>
</evidence>
<comment type="pathway">
    <text evidence="2">Secondary metabolite biosynthesis.</text>
</comment>
<keyword evidence="5 9" id="KW-0479">Metal-binding</keyword>
<evidence type="ECO:0000256" key="2">
    <source>
        <dbReference type="ARBA" id="ARBA00005179"/>
    </source>
</evidence>
<dbReference type="PANTHER" id="PTHR46300">
    <property type="entry name" value="P450, PUTATIVE (EUROFUNG)-RELATED-RELATED"/>
    <property type="match status" value="1"/>
</dbReference>
<dbReference type="EMBL" id="JAACJO010000009">
    <property type="protein sequence ID" value="KAF5354017.1"/>
    <property type="molecule type" value="Genomic_DNA"/>
</dbReference>
<sequence length="535" mass="61624">MLTLAPSTTVLCSCGLALGWWCYGRLRERRDNPDGLPLPPGPKGYPIINNLLDFPTYKPWLVYDKWFKTYGDMVYFKVLGQPFIILGGTQRTYDLFERRSSNYSDRNRMPMLRELMDWTWNMTFMPYGTWWRRHRRTFHDHFHPNIVHKYHSLQVQTTRAFLRRLSKSPDDFMLHVRHAFTSTIMQIAYGIKISDDDDDYTITAEKALNSLAEVGNPGSFLVDLFPVMKYIPTWFPGAGWKKKANSWQQLSDMFTNRPWNVAKEQFVRNPSFQSSHRILIVMLEQKEGTAEPSMATTMIERMPDESSPDRATEELLARNVCAVTLAGGADTTVSTIQSYFMAMSLYPEVQKKAQEELDRVLGSRLPEFNDRPNLPYINAMMKESLRWQLVTPLGAPHMASNADEYDGYYIPKGTILIGNAWSILHDSEIYKDPLAYNPERFLKDGKIDPKVQDPTVASFGFGRRICPGRYFAENSIFILISHLLAVYDIRPGLDKDGKEIPIKPEMTNGILSYVSVIRCCKESRLTSYALAICRE</sequence>
<keyword evidence="7 9" id="KW-0408">Iron</keyword>
<evidence type="ECO:0000256" key="7">
    <source>
        <dbReference type="ARBA" id="ARBA00023004"/>
    </source>
</evidence>
<dbReference type="PRINTS" id="PR00463">
    <property type="entry name" value="EP450I"/>
</dbReference>
<dbReference type="InterPro" id="IPR017972">
    <property type="entry name" value="Cyt_P450_CS"/>
</dbReference>
<proteinExistence type="inferred from homology"/>
<dbReference type="PROSITE" id="PS00086">
    <property type="entry name" value="CYTOCHROME_P450"/>
    <property type="match status" value="1"/>
</dbReference>
<comment type="cofactor">
    <cofactor evidence="1 9">
        <name>heme</name>
        <dbReference type="ChEBI" id="CHEBI:30413"/>
    </cofactor>
</comment>
<evidence type="ECO:0000256" key="10">
    <source>
        <dbReference type="RuleBase" id="RU000461"/>
    </source>
</evidence>
<evidence type="ECO:0000313" key="11">
    <source>
        <dbReference type="EMBL" id="KAF5354017.1"/>
    </source>
</evidence>
<dbReference type="OrthoDB" id="2789670at2759"/>
<evidence type="ECO:0000256" key="1">
    <source>
        <dbReference type="ARBA" id="ARBA00001971"/>
    </source>
</evidence>
<dbReference type="InterPro" id="IPR001128">
    <property type="entry name" value="Cyt_P450"/>
</dbReference>
<organism evidence="11 12">
    <name type="scientific">Leucocoprinus leucothites</name>
    <dbReference type="NCBI Taxonomy" id="201217"/>
    <lineage>
        <taxon>Eukaryota</taxon>
        <taxon>Fungi</taxon>
        <taxon>Dikarya</taxon>
        <taxon>Basidiomycota</taxon>
        <taxon>Agaricomycotina</taxon>
        <taxon>Agaricomycetes</taxon>
        <taxon>Agaricomycetidae</taxon>
        <taxon>Agaricales</taxon>
        <taxon>Agaricineae</taxon>
        <taxon>Agaricaceae</taxon>
        <taxon>Leucocoprinus</taxon>
    </lineage>
</organism>
<keyword evidence="12" id="KW-1185">Reference proteome</keyword>
<dbReference type="GO" id="GO:0005506">
    <property type="term" value="F:iron ion binding"/>
    <property type="evidence" value="ECO:0007669"/>
    <property type="project" value="InterPro"/>
</dbReference>
<dbReference type="GO" id="GO:0016705">
    <property type="term" value="F:oxidoreductase activity, acting on paired donors, with incorporation or reduction of molecular oxygen"/>
    <property type="evidence" value="ECO:0007669"/>
    <property type="project" value="InterPro"/>
</dbReference>
<keyword evidence="4 9" id="KW-0349">Heme</keyword>
<comment type="similarity">
    <text evidence="3 10">Belongs to the cytochrome P450 family.</text>
</comment>
<evidence type="ECO:0000256" key="9">
    <source>
        <dbReference type="PIRSR" id="PIRSR602401-1"/>
    </source>
</evidence>
<dbReference type="AlphaFoldDB" id="A0A8H5D5E8"/>
<dbReference type="SUPFAM" id="SSF48264">
    <property type="entry name" value="Cytochrome P450"/>
    <property type="match status" value="1"/>
</dbReference>
<evidence type="ECO:0000256" key="5">
    <source>
        <dbReference type="ARBA" id="ARBA00022723"/>
    </source>
</evidence>
<dbReference type="Gene3D" id="1.10.630.10">
    <property type="entry name" value="Cytochrome P450"/>
    <property type="match status" value="1"/>
</dbReference>
<dbReference type="InterPro" id="IPR036396">
    <property type="entry name" value="Cyt_P450_sf"/>
</dbReference>
<evidence type="ECO:0000256" key="6">
    <source>
        <dbReference type="ARBA" id="ARBA00023002"/>
    </source>
</evidence>
<name>A0A8H5D5E8_9AGAR</name>
<dbReference type="GO" id="GO:0004497">
    <property type="term" value="F:monooxygenase activity"/>
    <property type="evidence" value="ECO:0007669"/>
    <property type="project" value="UniProtKB-KW"/>
</dbReference>
<evidence type="ECO:0000256" key="4">
    <source>
        <dbReference type="ARBA" id="ARBA00022617"/>
    </source>
</evidence>
<keyword evidence="6 10" id="KW-0560">Oxidoreductase</keyword>
<dbReference type="GO" id="GO:0020037">
    <property type="term" value="F:heme binding"/>
    <property type="evidence" value="ECO:0007669"/>
    <property type="project" value="InterPro"/>
</dbReference>
<dbReference type="CDD" id="cd11065">
    <property type="entry name" value="CYP64-like"/>
    <property type="match status" value="1"/>
</dbReference>
<dbReference type="Proteomes" id="UP000559027">
    <property type="component" value="Unassembled WGS sequence"/>
</dbReference>
<dbReference type="InterPro" id="IPR002401">
    <property type="entry name" value="Cyt_P450_E_grp-I"/>
</dbReference>
<dbReference type="InterPro" id="IPR050364">
    <property type="entry name" value="Cytochrome_P450_fung"/>
</dbReference>
<reference evidence="11 12" key="1">
    <citation type="journal article" date="2020" name="ISME J.">
        <title>Uncovering the hidden diversity of litter-decomposition mechanisms in mushroom-forming fungi.</title>
        <authorList>
            <person name="Floudas D."/>
            <person name="Bentzer J."/>
            <person name="Ahren D."/>
            <person name="Johansson T."/>
            <person name="Persson P."/>
            <person name="Tunlid A."/>
        </authorList>
    </citation>
    <scope>NUCLEOTIDE SEQUENCE [LARGE SCALE GENOMIC DNA]</scope>
    <source>
        <strain evidence="11 12">CBS 146.42</strain>
    </source>
</reference>